<dbReference type="EMBL" id="JBHVZQ010000004">
    <property type="protein sequence ID" value="MFF1273146.1"/>
    <property type="molecule type" value="Genomic_DNA"/>
</dbReference>
<evidence type="ECO:0000256" key="2">
    <source>
        <dbReference type="SAM" id="Phobius"/>
    </source>
</evidence>
<sequence>MSDPEHISAAGGGRPAPSRTPMTGRDPGERGGTTTPPELLFALTFVVAVGTAASHFGEMLAGDHAGEAVTAFVPALFAITVAWIALS</sequence>
<evidence type="ECO:0000313" key="4">
    <source>
        <dbReference type="Proteomes" id="UP001601627"/>
    </source>
</evidence>
<reference evidence="3 4" key="1">
    <citation type="submission" date="2024-09" db="EMBL/GenBank/DDBJ databases">
        <title>The Natural Products Discovery Center: Release of the First 8490 Sequenced Strains for Exploring Actinobacteria Biosynthetic Diversity.</title>
        <authorList>
            <person name="Kalkreuter E."/>
            <person name="Kautsar S.A."/>
            <person name="Yang D."/>
            <person name="Bader C.D."/>
            <person name="Teijaro C.N."/>
            <person name="Fluegel L."/>
            <person name="Davis C.M."/>
            <person name="Simpson J.R."/>
            <person name="Lauterbach L."/>
            <person name="Steele A.D."/>
            <person name="Gui C."/>
            <person name="Meng S."/>
            <person name="Li G."/>
            <person name="Viehrig K."/>
            <person name="Ye F."/>
            <person name="Su P."/>
            <person name="Kiefer A.F."/>
            <person name="Nichols A."/>
            <person name="Cepeda A.J."/>
            <person name="Yan W."/>
            <person name="Fan B."/>
            <person name="Jiang Y."/>
            <person name="Adhikari A."/>
            <person name="Zheng C.-J."/>
            <person name="Schuster L."/>
            <person name="Cowan T.M."/>
            <person name="Smanski M.J."/>
            <person name="Chevrette M.G."/>
            <person name="De Carvalho L.P.S."/>
            <person name="Shen B."/>
        </authorList>
    </citation>
    <scope>NUCLEOTIDE SEQUENCE [LARGE SCALE GENOMIC DNA]</scope>
    <source>
        <strain evidence="3 4">NPDC058328</strain>
    </source>
</reference>
<dbReference type="RefSeq" id="WP_388233723.1">
    <property type="nucleotide sequence ID" value="NZ_JBHVZQ010000004.1"/>
</dbReference>
<keyword evidence="2" id="KW-0812">Transmembrane</keyword>
<comment type="caution">
    <text evidence="3">The sequence shown here is derived from an EMBL/GenBank/DDBJ whole genome shotgun (WGS) entry which is preliminary data.</text>
</comment>
<feature type="region of interest" description="Disordered" evidence="1">
    <location>
        <begin position="1"/>
        <end position="36"/>
    </location>
</feature>
<feature type="transmembrane region" description="Helical" evidence="2">
    <location>
        <begin position="39"/>
        <end position="56"/>
    </location>
</feature>
<accession>A0ABW6Q2T9</accession>
<name>A0ABW6Q2T9_9ACTN</name>
<keyword evidence="2" id="KW-1133">Transmembrane helix</keyword>
<proteinExistence type="predicted"/>
<evidence type="ECO:0000256" key="1">
    <source>
        <dbReference type="SAM" id="MobiDB-lite"/>
    </source>
</evidence>
<evidence type="ECO:0000313" key="3">
    <source>
        <dbReference type="EMBL" id="MFF1273146.1"/>
    </source>
</evidence>
<feature type="transmembrane region" description="Helical" evidence="2">
    <location>
        <begin position="68"/>
        <end position="86"/>
    </location>
</feature>
<gene>
    <name evidence="3" type="ORF">ACFVZC_07020</name>
</gene>
<organism evidence="3 4">
    <name type="scientific">Streptomyces marokkonensis</name>
    <dbReference type="NCBI Taxonomy" id="324855"/>
    <lineage>
        <taxon>Bacteria</taxon>
        <taxon>Bacillati</taxon>
        <taxon>Actinomycetota</taxon>
        <taxon>Actinomycetes</taxon>
        <taxon>Kitasatosporales</taxon>
        <taxon>Streptomycetaceae</taxon>
        <taxon>Streptomyces</taxon>
    </lineage>
</organism>
<protein>
    <submittedName>
        <fullName evidence="3">Uncharacterized protein</fullName>
    </submittedName>
</protein>
<keyword evidence="2" id="KW-0472">Membrane</keyword>
<keyword evidence="4" id="KW-1185">Reference proteome</keyword>
<dbReference type="Proteomes" id="UP001601627">
    <property type="component" value="Unassembled WGS sequence"/>
</dbReference>